<evidence type="ECO:0000256" key="1">
    <source>
        <dbReference type="SAM" id="SignalP"/>
    </source>
</evidence>
<dbReference type="InterPro" id="IPR014044">
    <property type="entry name" value="CAP_dom"/>
</dbReference>
<protein>
    <submittedName>
        <fullName evidence="3">CAP domain-containing protein</fullName>
    </submittedName>
</protein>
<dbReference type="PRINTS" id="PR00837">
    <property type="entry name" value="V5TPXLIKE"/>
</dbReference>
<dbReference type="Gene3D" id="3.40.33.10">
    <property type="entry name" value="CAP"/>
    <property type="match status" value="1"/>
</dbReference>
<accession>A0A136JGB2</accession>
<organism evidence="3 4">
    <name type="scientific">Microdochium bolleyi</name>
    <dbReference type="NCBI Taxonomy" id="196109"/>
    <lineage>
        <taxon>Eukaryota</taxon>
        <taxon>Fungi</taxon>
        <taxon>Dikarya</taxon>
        <taxon>Ascomycota</taxon>
        <taxon>Pezizomycotina</taxon>
        <taxon>Sordariomycetes</taxon>
        <taxon>Xylariomycetidae</taxon>
        <taxon>Xylariales</taxon>
        <taxon>Microdochiaceae</taxon>
        <taxon>Microdochium</taxon>
    </lineage>
</organism>
<evidence type="ECO:0000313" key="4">
    <source>
        <dbReference type="Proteomes" id="UP000070501"/>
    </source>
</evidence>
<keyword evidence="4" id="KW-1185">Reference proteome</keyword>
<evidence type="ECO:0000313" key="3">
    <source>
        <dbReference type="EMBL" id="KXJ96200.1"/>
    </source>
</evidence>
<name>A0A136JGB2_9PEZI</name>
<proteinExistence type="predicted"/>
<feature type="signal peptide" evidence="1">
    <location>
        <begin position="1"/>
        <end position="25"/>
    </location>
</feature>
<reference evidence="4" key="1">
    <citation type="submission" date="2016-02" db="EMBL/GenBank/DDBJ databases">
        <title>Draft genome sequence of Microdochium bolleyi, a fungal endophyte of beachgrass.</title>
        <authorList>
            <consortium name="DOE Joint Genome Institute"/>
            <person name="David A.S."/>
            <person name="May G."/>
            <person name="Haridas S."/>
            <person name="Lim J."/>
            <person name="Wang M."/>
            <person name="Labutti K."/>
            <person name="Lipzen A."/>
            <person name="Barry K."/>
            <person name="Grigoriev I.V."/>
        </authorList>
    </citation>
    <scope>NUCLEOTIDE SEQUENCE [LARGE SCALE GENOMIC DNA]</scope>
    <source>
        <strain evidence="4">J235TASD1</strain>
    </source>
</reference>
<dbReference type="EMBL" id="KQ964246">
    <property type="protein sequence ID" value="KXJ96200.1"/>
    <property type="molecule type" value="Genomic_DNA"/>
</dbReference>
<dbReference type="Proteomes" id="UP000070501">
    <property type="component" value="Unassembled WGS sequence"/>
</dbReference>
<dbReference type="OrthoDB" id="337038at2759"/>
<gene>
    <name evidence="3" type="ORF">Micbo1qcDRAFT_193011</name>
</gene>
<dbReference type="InParanoid" id="A0A136JGB2"/>
<dbReference type="InterPro" id="IPR001283">
    <property type="entry name" value="CRISP-related"/>
</dbReference>
<dbReference type="AlphaFoldDB" id="A0A136JGB2"/>
<dbReference type="InterPro" id="IPR035940">
    <property type="entry name" value="CAP_sf"/>
</dbReference>
<dbReference type="STRING" id="196109.A0A136JGB2"/>
<sequence>MGQQTATQLLLLSLLLSVAPSLSMCSPPPSNWHQIQARQGSGATSTITIMPSSTPSVSPDLTDETFTSAVLNSSNTYRAQHGASDFRWNKTLEDFASEYLDKVAPKPDTGDKPPQCKFEHSGGPYGENLAIGCNSAAGCVEAWGDERKLGYPFGAADGFSMETGHFSQLVWKNTSDVGCARRECAGDKGYTRGWYLVCEYWPRGNVGGQYAQMVGNYEGSEPLGGGGDRLGGDFWRVLVVGGMVVGLLW</sequence>
<dbReference type="GO" id="GO:0005576">
    <property type="term" value="C:extracellular region"/>
    <property type="evidence" value="ECO:0007669"/>
    <property type="project" value="InterPro"/>
</dbReference>
<feature type="domain" description="SCP" evidence="2">
    <location>
        <begin position="65"/>
        <end position="208"/>
    </location>
</feature>
<dbReference type="Pfam" id="PF00188">
    <property type="entry name" value="CAP"/>
    <property type="match status" value="1"/>
</dbReference>
<keyword evidence="1" id="KW-0732">Signal</keyword>
<dbReference type="InterPro" id="IPR018244">
    <property type="entry name" value="Allrgn_V5/Tpx1_CS"/>
</dbReference>
<dbReference type="PROSITE" id="PS01009">
    <property type="entry name" value="CRISP_1"/>
    <property type="match status" value="1"/>
</dbReference>
<dbReference type="SMART" id="SM00198">
    <property type="entry name" value="SCP"/>
    <property type="match status" value="1"/>
</dbReference>
<dbReference type="PANTHER" id="PTHR10334">
    <property type="entry name" value="CYSTEINE-RICH SECRETORY PROTEIN-RELATED"/>
    <property type="match status" value="1"/>
</dbReference>
<dbReference type="SUPFAM" id="SSF55797">
    <property type="entry name" value="PR-1-like"/>
    <property type="match status" value="1"/>
</dbReference>
<evidence type="ECO:0000259" key="2">
    <source>
        <dbReference type="SMART" id="SM00198"/>
    </source>
</evidence>
<feature type="chain" id="PRO_5007293738" evidence="1">
    <location>
        <begin position="26"/>
        <end position="249"/>
    </location>
</feature>